<proteinExistence type="predicted"/>
<feature type="domain" description="DUF6688" evidence="3">
    <location>
        <begin position="236"/>
        <end position="349"/>
    </location>
</feature>
<dbReference type="OrthoDB" id="748630at2"/>
<keyword evidence="5" id="KW-1185">Reference proteome</keyword>
<dbReference type="Proteomes" id="UP000306918">
    <property type="component" value="Unassembled WGS sequence"/>
</dbReference>
<feature type="transmembrane region" description="Helical" evidence="1">
    <location>
        <begin position="73"/>
        <end position="90"/>
    </location>
</feature>
<evidence type="ECO:0000256" key="1">
    <source>
        <dbReference type="SAM" id="Phobius"/>
    </source>
</evidence>
<feature type="domain" description="DUF6688" evidence="2">
    <location>
        <begin position="4"/>
        <end position="224"/>
    </location>
</feature>
<dbReference type="InterPro" id="IPR056491">
    <property type="entry name" value="DUF6688_C"/>
</dbReference>
<feature type="transmembrane region" description="Helical" evidence="1">
    <location>
        <begin position="6"/>
        <end position="23"/>
    </location>
</feature>
<dbReference type="AlphaFoldDB" id="A0A4S8I280"/>
<feature type="transmembrane region" description="Helical" evidence="1">
    <location>
        <begin position="126"/>
        <end position="145"/>
    </location>
</feature>
<feature type="transmembrane region" description="Helical" evidence="1">
    <location>
        <begin position="182"/>
        <end position="203"/>
    </location>
</feature>
<keyword evidence="1" id="KW-0472">Membrane</keyword>
<reference evidence="4 5" key="1">
    <citation type="submission" date="2019-04" db="EMBL/GenBank/DDBJ databases">
        <title>Niastella caeni sp. nov., isolated from activated sludge.</title>
        <authorList>
            <person name="Sheng M."/>
        </authorList>
    </citation>
    <scope>NUCLEOTIDE SEQUENCE [LARGE SCALE GENOMIC DNA]</scope>
    <source>
        <strain evidence="4 5">HX-2-15</strain>
    </source>
</reference>
<evidence type="ECO:0000259" key="2">
    <source>
        <dbReference type="Pfam" id="PF20394"/>
    </source>
</evidence>
<accession>A0A4S8I280</accession>
<dbReference type="Pfam" id="PF23543">
    <property type="entry name" value="DUF6688_C"/>
    <property type="match status" value="1"/>
</dbReference>
<evidence type="ECO:0000313" key="5">
    <source>
        <dbReference type="Proteomes" id="UP000306918"/>
    </source>
</evidence>
<organism evidence="4 5">
    <name type="scientific">Niastella caeni</name>
    <dbReference type="NCBI Taxonomy" id="2569763"/>
    <lineage>
        <taxon>Bacteria</taxon>
        <taxon>Pseudomonadati</taxon>
        <taxon>Bacteroidota</taxon>
        <taxon>Chitinophagia</taxon>
        <taxon>Chitinophagales</taxon>
        <taxon>Chitinophagaceae</taxon>
        <taxon>Niastella</taxon>
    </lineage>
</organism>
<feature type="transmembrane region" description="Helical" evidence="1">
    <location>
        <begin position="35"/>
        <end position="53"/>
    </location>
</feature>
<comment type="caution">
    <text evidence="4">The sequence shown here is derived from an EMBL/GenBank/DDBJ whole genome shotgun (WGS) entry which is preliminary data.</text>
</comment>
<evidence type="ECO:0000259" key="3">
    <source>
        <dbReference type="Pfam" id="PF23543"/>
    </source>
</evidence>
<sequence>MELLLLFPIIISNLFVVISRFYFLHTGKQLFGKAFLVVEIFSIVLSPLFFLFLADIGHINDCCFENAVFSPEHRASIYTLIFLCLVAYFYSGYRKAIATPVVEIITNSLLITGIVLNILMFIHEEIIVTIIGNTPIIFLFILMLVKNQRLLIEHIQQMEIEPRNSLEGFALKILLLKPFAKFSVLFVLCLPLLAIITGILLLFGQKPDSMIRAFTDTYKHGFSQLDYMCANVDCGEHFLCSVAAKGHKDFVKPTRLGIRKERLILCNRQLLVSNAFEDLLQHKLPFLHKTIRRNYNRVGNLIHRHYTIFNNKWVCDVVYVIMKPAEWFFLLVLYTFDRNPENRIAKQYISSNHRQQLESQ</sequence>
<evidence type="ECO:0000313" key="4">
    <source>
        <dbReference type="EMBL" id="THU41369.1"/>
    </source>
</evidence>
<keyword evidence="1" id="KW-0812">Transmembrane</keyword>
<dbReference type="Pfam" id="PF20394">
    <property type="entry name" value="DUF6688"/>
    <property type="match status" value="1"/>
</dbReference>
<dbReference type="InterPro" id="IPR046510">
    <property type="entry name" value="DUF6688_N"/>
</dbReference>
<dbReference type="EMBL" id="STFF01000001">
    <property type="protein sequence ID" value="THU41369.1"/>
    <property type="molecule type" value="Genomic_DNA"/>
</dbReference>
<keyword evidence="1" id="KW-1133">Transmembrane helix</keyword>
<protein>
    <submittedName>
        <fullName evidence="4">Uncharacterized protein</fullName>
    </submittedName>
</protein>
<name>A0A4S8I280_9BACT</name>
<gene>
    <name evidence="4" type="ORF">FAM09_04475</name>
</gene>
<feature type="transmembrane region" description="Helical" evidence="1">
    <location>
        <begin position="97"/>
        <end position="120"/>
    </location>
</feature>